<sequence length="311" mass="35249">MSGYSRNYYEKYAKLSKARANPASYDEWSELAPYRVLAIAELYKISGLKIRSQLEEEVNTSIDEFKIKQEEISSRLLKLHEEVNAGTSKMSSHIEHGEKLLASAGGRALQKYKGYIKELRSKVKSMESDASETVQKAQDVYLSQVELDVSVKYWGDKQAAHKKSRNMWLLVLIGLSIITVTIPFTLPKFVTWFYEDQPDVTLILGVFNPISILATVIFISLLSFTIRFCSRQYSTDQHLYLEAEERKTMLKTYLALMNEGKLVEQEDRKVALDALFRPAQTGIVADHGAVVPTDSVVRIIEKHAKAPSTKA</sequence>
<dbReference type="RefSeq" id="WP_063362296.1">
    <property type="nucleotide sequence ID" value="NZ_AUXZ01000079.1"/>
</dbReference>
<protein>
    <recommendedName>
        <fullName evidence="3">DUF6161 domain-containing protein</fullName>
    </recommendedName>
</protein>
<name>A0A167E1L3_9GAMM</name>
<dbReference type="Pfam" id="PF19658">
    <property type="entry name" value="DUF6161"/>
    <property type="match status" value="1"/>
</dbReference>
<dbReference type="InterPro" id="IPR046159">
    <property type="entry name" value="DUF6161"/>
</dbReference>
<keyword evidence="2" id="KW-0812">Transmembrane</keyword>
<dbReference type="PATRIC" id="fig|1365251.3.peg.2890"/>
<evidence type="ECO:0000313" key="5">
    <source>
        <dbReference type="Proteomes" id="UP000076503"/>
    </source>
</evidence>
<comment type="caution">
    <text evidence="4">The sequence shown here is derived from an EMBL/GenBank/DDBJ whole genome shotgun (WGS) entry which is preliminary data.</text>
</comment>
<keyword evidence="2" id="KW-0472">Membrane</keyword>
<dbReference type="AlphaFoldDB" id="A0A167E1L3"/>
<feature type="domain" description="DUF6161" evidence="3">
    <location>
        <begin position="108"/>
        <end position="286"/>
    </location>
</feature>
<dbReference type="Proteomes" id="UP000076503">
    <property type="component" value="Unassembled WGS sequence"/>
</dbReference>
<evidence type="ECO:0000259" key="3">
    <source>
        <dbReference type="Pfam" id="PF19658"/>
    </source>
</evidence>
<feature type="transmembrane region" description="Helical" evidence="2">
    <location>
        <begin position="206"/>
        <end position="226"/>
    </location>
</feature>
<keyword evidence="1" id="KW-0175">Coiled coil</keyword>
<evidence type="ECO:0000256" key="1">
    <source>
        <dbReference type="SAM" id="Coils"/>
    </source>
</evidence>
<accession>A0A167E1L3</accession>
<organism evidence="4 5">
    <name type="scientific">Pseudoalteromonas luteoviolacea H33</name>
    <dbReference type="NCBI Taxonomy" id="1365251"/>
    <lineage>
        <taxon>Bacteria</taxon>
        <taxon>Pseudomonadati</taxon>
        <taxon>Pseudomonadota</taxon>
        <taxon>Gammaproteobacteria</taxon>
        <taxon>Alteromonadales</taxon>
        <taxon>Pseudoalteromonadaceae</taxon>
        <taxon>Pseudoalteromonas</taxon>
    </lineage>
</organism>
<dbReference type="EMBL" id="AUXZ01000079">
    <property type="protein sequence ID" value="KZN49887.1"/>
    <property type="molecule type" value="Genomic_DNA"/>
</dbReference>
<feature type="transmembrane region" description="Helical" evidence="2">
    <location>
        <begin position="167"/>
        <end position="186"/>
    </location>
</feature>
<evidence type="ECO:0000313" key="4">
    <source>
        <dbReference type="EMBL" id="KZN49887.1"/>
    </source>
</evidence>
<evidence type="ECO:0000256" key="2">
    <source>
        <dbReference type="SAM" id="Phobius"/>
    </source>
</evidence>
<reference evidence="4 5" key="1">
    <citation type="submission" date="2013-07" db="EMBL/GenBank/DDBJ databases">
        <title>Comparative Genomic and Metabolomic Analysis of Twelve Strains of Pseudoalteromonas luteoviolacea.</title>
        <authorList>
            <person name="Vynne N.G."/>
            <person name="Mansson M."/>
            <person name="Gram L."/>
        </authorList>
    </citation>
    <scope>NUCLEOTIDE SEQUENCE [LARGE SCALE GENOMIC DNA]</scope>
    <source>
        <strain evidence="4 5">H33</strain>
    </source>
</reference>
<gene>
    <name evidence="4" type="ORF">N476_17940</name>
</gene>
<dbReference type="OrthoDB" id="9151250at2"/>
<proteinExistence type="predicted"/>
<feature type="coiled-coil region" evidence="1">
    <location>
        <begin position="109"/>
        <end position="136"/>
    </location>
</feature>
<keyword evidence="2" id="KW-1133">Transmembrane helix</keyword>